<evidence type="ECO:0000259" key="1">
    <source>
        <dbReference type="PROSITE" id="PS50075"/>
    </source>
</evidence>
<reference evidence="2 4" key="1">
    <citation type="submission" date="2019-12" db="EMBL/GenBank/DDBJ databases">
        <title>Whole genome shotgun sequence of Streptomyces caniferus NBRC 15389.</title>
        <authorList>
            <person name="Ichikawa N."/>
            <person name="Kimura A."/>
            <person name="Kitahashi Y."/>
            <person name="Komaki H."/>
            <person name="Tamura T."/>
        </authorList>
    </citation>
    <scope>NUCLEOTIDE SEQUENCE [LARGE SCALE GENOMIC DNA]</scope>
    <source>
        <strain evidence="2 4">NBRC 15389</strain>
    </source>
</reference>
<dbReference type="InterPro" id="IPR036736">
    <property type="entry name" value="ACP-like_sf"/>
</dbReference>
<name>A0A640S4Y3_9ACTN</name>
<evidence type="ECO:0000313" key="2">
    <source>
        <dbReference type="EMBL" id="GFE05642.1"/>
    </source>
</evidence>
<accession>A0A640S4Y3</accession>
<feature type="domain" description="Carrier" evidence="1">
    <location>
        <begin position="5"/>
        <end position="85"/>
    </location>
</feature>
<dbReference type="Pfam" id="PF00550">
    <property type="entry name" value="PP-binding"/>
    <property type="match status" value="1"/>
</dbReference>
<dbReference type="InterPro" id="IPR009081">
    <property type="entry name" value="PP-bd_ACP"/>
</dbReference>
<dbReference type="OrthoDB" id="3481582at2"/>
<organism evidence="2 4">
    <name type="scientific">Streptomyces caniferus</name>
    <dbReference type="NCBI Taxonomy" id="285557"/>
    <lineage>
        <taxon>Bacteria</taxon>
        <taxon>Bacillati</taxon>
        <taxon>Actinomycetota</taxon>
        <taxon>Actinomycetes</taxon>
        <taxon>Kitasatosporales</taxon>
        <taxon>Streptomycetaceae</taxon>
        <taxon>Streptomyces</taxon>
    </lineage>
</organism>
<protein>
    <submittedName>
        <fullName evidence="3">Phosphopantetheine-binding protein</fullName>
    </submittedName>
</protein>
<proteinExistence type="predicted"/>
<dbReference type="Proteomes" id="UP001432292">
    <property type="component" value="Chromosome"/>
</dbReference>
<dbReference type="SUPFAM" id="SSF47336">
    <property type="entry name" value="ACP-like"/>
    <property type="match status" value="1"/>
</dbReference>
<evidence type="ECO:0000313" key="4">
    <source>
        <dbReference type="Proteomes" id="UP000435837"/>
    </source>
</evidence>
<dbReference type="EMBL" id="BLIN01000003">
    <property type="protein sequence ID" value="GFE05642.1"/>
    <property type="molecule type" value="Genomic_DNA"/>
</dbReference>
<gene>
    <name evidence="3" type="ORF">OG727_00655</name>
    <name evidence="2" type="ORF">Scani_19100</name>
</gene>
<keyword evidence="5" id="KW-1185">Reference proteome</keyword>
<dbReference type="AlphaFoldDB" id="A0A640S4Y3"/>
<dbReference type="Proteomes" id="UP000435837">
    <property type="component" value="Unassembled WGS sequence"/>
</dbReference>
<dbReference type="EMBL" id="CP108473">
    <property type="protein sequence ID" value="WUS20928.1"/>
    <property type="molecule type" value="Genomic_DNA"/>
</dbReference>
<sequence>MNGHDDMANRARKIMVDVLDLRLSPEEIGDGISLYSPMIQLDSLNLLQLLLAVEEEFGGHIEDEDVMEADLETVGDLIGLIRQHAQTTEAARAV</sequence>
<reference evidence="3" key="2">
    <citation type="submission" date="2022-10" db="EMBL/GenBank/DDBJ databases">
        <title>The complete genomes of actinobacterial strains from the NBC collection.</title>
        <authorList>
            <person name="Joergensen T.S."/>
            <person name="Alvarez Arevalo M."/>
            <person name="Sterndorff E.B."/>
            <person name="Faurdal D."/>
            <person name="Vuksanovic O."/>
            <person name="Mourched A.-S."/>
            <person name="Charusanti P."/>
            <person name="Shaw S."/>
            <person name="Blin K."/>
            <person name="Weber T."/>
        </authorList>
    </citation>
    <scope>NUCLEOTIDE SEQUENCE</scope>
    <source>
        <strain evidence="3">NBC_01256</strain>
    </source>
</reference>
<dbReference type="RefSeq" id="WP_159472156.1">
    <property type="nucleotide sequence ID" value="NZ_BAAATH010000004.1"/>
</dbReference>
<dbReference type="PROSITE" id="PS50075">
    <property type="entry name" value="CARRIER"/>
    <property type="match status" value="1"/>
</dbReference>
<evidence type="ECO:0000313" key="5">
    <source>
        <dbReference type="Proteomes" id="UP001432292"/>
    </source>
</evidence>
<evidence type="ECO:0000313" key="3">
    <source>
        <dbReference type="EMBL" id="WUS20928.1"/>
    </source>
</evidence>
<dbReference type="Gene3D" id="1.10.1200.10">
    <property type="entry name" value="ACP-like"/>
    <property type="match status" value="1"/>
</dbReference>
<dbReference type="GeneID" id="96640637"/>